<dbReference type="EMBL" id="JAINUG010000089">
    <property type="protein sequence ID" value="KAJ8398527.1"/>
    <property type="molecule type" value="Genomic_DNA"/>
</dbReference>
<dbReference type="AlphaFoldDB" id="A0AAD7SA35"/>
<accession>A0AAD7SA35</accession>
<feature type="region of interest" description="Disordered" evidence="1">
    <location>
        <begin position="67"/>
        <end position="110"/>
    </location>
</feature>
<evidence type="ECO:0000256" key="1">
    <source>
        <dbReference type="SAM" id="MobiDB-lite"/>
    </source>
</evidence>
<organism evidence="2 3">
    <name type="scientific">Aldrovandia affinis</name>
    <dbReference type="NCBI Taxonomy" id="143900"/>
    <lineage>
        <taxon>Eukaryota</taxon>
        <taxon>Metazoa</taxon>
        <taxon>Chordata</taxon>
        <taxon>Craniata</taxon>
        <taxon>Vertebrata</taxon>
        <taxon>Euteleostomi</taxon>
        <taxon>Actinopterygii</taxon>
        <taxon>Neopterygii</taxon>
        <taxon>Teleostei</taxon>
        <taxon>Notacanthiformes</taxon>
        <taxon>Halosauridae</taxon>
        <taxon>Aldrovandia</taxon>
    </lineage>
</organism>
<sequence length="110" mass="11252">MAKQQVLAGITQHQGRLVAFGLPEGWSGNLTEGLGTFDQECPAAPACQSFSPSVAGECGTTALIGDAPHSPRRLAAPHATPSPLRKPAMSSCSGVAEGHNNISDAMLDAK</sequence>
<evidence type="ECO:0000313" key="2">
    <source>
        <dbReference type="EMBL" id="KAJ8398527.1"/>
    </source>
</evidence>
<protein>
    <submittedName>
        <fullName evidence="2">Uncharacterized protein</fullName>
    </submittedName>
</protein>
<dbReference type="Proteomes" id="UP001221898">
    <property type="component" value="Unassembled WGS sequence"/>
</dbReference>
<keyword evidence="3" id="KW-1185">Reference proteome</keyword>
<comment type="caution">
    <text evidence="2">The sequence shown here is derived from an EMBL/GenBank/DDBJ whole genome shotgun (WGS) entry which is preliminary data.</text>
</comment>
<proteinExistence type="predicted"/>
<evidence type="ECO:0000313" key="3">
    <source>
        <dbReference type="Proteomes" id="UP001221898"/>
    </source>
</evidence>
<reference evidence="2" key="1">
    <citation type="journal article" date="2023" name="Science">
        <title>Genome structures resolve the early diversification of teleost fishes.</title>
        <authorList>
            <person name="Parey E."/>
            <person name="Louis A."/>
            <person name="Montfort J."/>
            <person name="Bouchez O."/>
            <person name="Roques C."/>
            <person name="Iampietro C."/>
            <person name="Lluch J."/>
            <person name="Castinel A."/>
            <person name="Donnadieu C."/>
            <person name="Desvignes T."/>
            <person name="Floi Bucao C."/>
            <person name="Jouanno E."/>
            <person name="Wen M."/>
            <person name="Mejri S."/>
            <person name="Dirks R."/>
            <person name="Jansen H."/>
            <person name="Henkel C."/>
            <person name="Chen W.J."/>
            <person name="Zahm M."/>
            <person name="Cabau C."/>
            <person name="Klopp C."/>
            <person name="Thompson A.W."/>
            <person name="Robinson-Rechavi M."/>
            <person name="Braasch I."/>
            <person name="Lecointre G."/>
            <person name="Bobe J."/>
            <person name="Postlethwait J.H."/>
            <person name="Berthelot C."/>
            <person name="Roest Crollius H."/>
            <person name="Guiguen Y."/>
        </authorList>
    </citation>
    <scope>NUCLEOTIDE SEQUENCE</scope>
    <source>
        <strain evidence="2">NC1722</strain>
    </source>
</reference>
<name>A0AAD7SA35_9TELE</name>
<gene>
    <name evidence="2" type="ORF">AAFF_G00420550</name>
</gene>